<reference evidence="4 5" key="1">
    <citation type="submission" date="2020-07" db="EMBL/GenBank/DDBJ databases">
        <title>Alkalicella. sp. LB2 genome.</title>
        <authorList>
            <person name="Postec A."/>
            <person name="Quemeneur M."/>
        </authorList>
    </citation>
    <scope>NUCLEOTIDE SEQUENCE [LARGE SCALE GENOMIC DNA]</scope>
    <source>
        <strain evidence="4 5">LB2</strain>
    </source>
</reference>
<accession>A0A7G9W5R4</accession>
<dbReference type="SUPFAM" id="SSF53822">
    <property type="entry name" value="Periplasmic binding protein-like I"/>
    <property type="match status" value="1"/>
</dbReference>
<dbReference type="InterPro" id="IPR028082">
    <property type="entry name" value="Peripla_BP_I"/>
</dbReference>
<dbReference type="InterPro" id="IPR050555">
    <property type="entry name" value="Bact_Solute-Bind_Prot2"/>
</dbReference>
<evidence type="ECO:0000313" key="5">
    <source>
        <dbReference type="Proteomes" id="UP000516160"/>
    </source>
</evidence>
<evidence type="ECO:0000256" key="2">
    <source>
        <dbReference type="ARBA" id="ARBA00022729"/>
    </source>
</evidence>
<dbReference type="PANTHER" id="PTHR30036:SF1">
    <property type="entry name" value="D-XYLOSE-BINDING PERIPLASMIC PROTEIN"/>
    <property type="match status" value="1"/>
</dbReference>
<dbReference type="GO" id="GO:0030288">
    <property type="term" value="C:outer membrane-bounded periplasmic space"/>
    <property type="evidence" value="ECO:0007669"/>
    <property type="project" value="TreeGrafter"/>
</dbReference>
<dbReference type="Gene3D" id="3.40.50.2300">
    <property type="match status" value="2"/>
</dbReference>
<dbReference type="GO" id="GO:0030246">
    <property type="term" value="F:carbohydrate binding"/>
    <property type="evidence" value="ECO:0007669"/>
    <property type="project" value="TreeGrafter"/>
</dbReference>
<evidence type="ECO:0000313" key="4">
    <source>
        <dbReference type="EMBL" id="QNO14026.1"/>
    </source>
</evidence>
<dbReference type="KEGG" id="acae:HYG86_04175"/>
<dbReference type="PANTHER" id="PTHR30036">
    <property type="entry name" value="D-XYLOSE-BINDING PERIPLASMIC PROTEIN"/>
    <property type="match status" value="1"/>
</dbReference>
<feature type="domain" description="Periplasmic binding protein" evidence="3">
    <location>
        <begin position="48"/>
        <end position="303"/>
    </location>
</feature>
<evidence type="ECO:0000259" key="3">
    <source>
        <dbReference type="Pfam" id="PF13407"/>
    </source>
</evidence>
<dbReference type="EMBL" id="CP058559">
    <property type="protein sequence ID" value="QNO14026.1"/>
    <property type="molecule type" value="Genomic_DNA"/>
</dbReference>
<protein>
    <submittedName>
        <fullName evidence="4">Substrate-binding domain-containing protein</fullName>
    </submittedName>
</protein>
<evidence type="ECO:0000256" key="1">
    <source>
        <dbReference type="ARBA" id="ARBA00004196"/>
    </source>
</evidence>
<name>A0A7G9W5R4_ALKCA</name>
<keyword evidence="5" id="KW-1185">Reference proteome</keyword>
<keyword evidence="2" id="KW-0732">Signal</keyword>
<proteinExistence type="predicted"/>
<organism evidence="4 5">
    <name type="scientific">Alkalicella caledoniensis</name>
    <dbReference type="NCBI Taxonomy" id="2731377"/>
    <lineage>
        <taxon>Bacteria</taxon>
        <taxon>Bacillati</taxon>
        <taxon>Bacillota</taxon>
        <taxon>Clostridia</taxon>
        <taxon>Eubacteriales</taxon>
        <taxon>Proteinivoracaceae</taxon>
        <taxon>Alkalicella</taxon>
    </lineage>
</organism>
<dbReference type="Proteomes" id="UP000516160">
    <property type="component" value="Chromosome"/>
</dbReference>
<sequence>MADKRLLRGALVAILFTVFVTLTVRVVQVIYTDSSNSNEFGDDKRIKVGFSLGTLKEERWIKDRDILMAKVKEMGADIIVQNANNDDQDQLKQVRYLLGQDIDVLILVPNDHNKAVEAVELAKKNGVKVISYDRLVLNSNVDLYISFDNTRVGEIMAQYVLENSPVGSNILIVNGATSDHNTMMIKRGYDKVLKSKVAEGAASIIKEEWAPNWMKEYAFNITDELLREGAKIDAVIAGNDGLADGVIEALSLYRTAGNTLVVGQDADLVACQRIVEGTQHMTVYKPIEKLAGAAASMAIQLAKDGPLTNIVNTINDGTYNVPYYKLEPIPVNIHNLEETIIKDGFHMVDEIYRNNN</sequence>
<dbReference type="InterPro" id="IPR025997">
    <property type="entry name" value="SBP_2_dom"/>
</dbReference>
<dbReference type="RefSeq" id="WP_213167688.1">
    <property type="nucleotide sequence ID" value="NZ_CP058559.1"/>
</dbReference>
<dbReference type="Pfam" id="PF13407">
    <property type="entry name" value="Peripla_BP_4"/>
    <property type="match status" value="1"/>
</dbReference>
<gene>
    <name evidence="4" type="ORF">HYG86_04175</name>
</gene>
<comment type="subcellular location">
    <subcellularLocation>
        <location evidence="1">Cell envelope</location>
    </subcellularLocation>
</comment>
<dbReference type="AlphaFoldDB" id="A0A7G9W5R4"/>